<gene>
    <name evidence="2" type="ORF">SPARVUS_LOCUS13027222</name>
</gene>
<organism evidence="2 3">
    <name type="scientific">Staurois parvus</name>
    <dbReference type="NCBI Taxonomy" id="386267"/>
    <lineage>
        <taxon>Eukaryota</taxon>
        <taxon>Metazoa</taxon>
        <taxon>Chordata</taxon>
        <taxon>Craniata</taxon>
        <taxon>Vertebrata</taxon>
        <taxon>Euteleostomi</taxon>
        <taxon>Amphibia</taxon>
        <taxon>Batrachia</taxon>
        <taxon>Anura</taxon>
        <taxon>Neobatrachia</taxon>
        <taxon>Ranoidea</taxon>
        <taxon>Ranidae</taxon>
        <taxon>Staurois</taxon>
    </lineage>
</organism>
<evidence type="ECO:0000313" key="3">
    <source>
        <dbReference type="Proteomes" id="UP001162483"/>
    </source>
</evidence>
<feature type="non-terminal residue" evidence="2">
    <location>
        <position position="1"/>
    </location>
</feature>
<reference evidence="2" key="1">
    <citation type="submission" date="2023-05" db="EMBL/GenBank/DDBJ databases">
        <authorList>
            <person name="Stuckert A."/>
        </authorList>
    </citation>
    <scope>NUCLEOTIDE SEQUENCE</scope>
</reference>
<feature type="compositionally biased region" description="Pro residues" evidence="1">
    <location>
        <begin position="1"/>
        <end position="19"/>
    </location>
</feature>
<comment type="caution">
    <text evidence="2">The sequence shown here is derived from an EMBL/GenBank/DDBJ whole genome shotgun (WGS) entry which is preliminary data.</text>
</comment>
<sequence length="86" mass="8835">VPHLFPPPPSSPSAVPPGPQWLAHGCVPPPQARRHPPQSPPAPLVLPKETISSNTVDSGAGAEASESVSQHNLATGCSKQNLGFYG</sequence>
<proteinExistence type="predicted"/>
<feature type="region of interest" description="Disordered" evidence="1">
    <location>
        <begin position="1"/>
        <end position="86"/>
    </location>
</feature>
<dbReference type="Proteomes" id="UP001162483">
    <property type="component" value="Unassembled WGS sequence"/>
</dbReference>
<protein>
    <submittedName>
        <fullName evidence="2">Uncharacterized protein</fullName>
    </submittedName>
</protein>
<feature type="compositionally biased region" description="Polar residues" evidence="1">
    <location>
        <begin position="68"/>
        <end position="86"/>
    </location>
</feature>
<keyword evidence="3" id="KW-1185">Reference proteome</keyword>
<evidence type="ECO:0000256" key="1">
    <source>
        <dbReference type="SAM" id="MobiDB-lite"/>
    </source>
</evidence>
<accession>A0ABN9FZC6</accession>
<name>A0ABN9FZC6_9NEOB</name>
<feature type="compositionally biased region" description="Pro residues" evidence="1">
    <location>
        <begin position="27"/>
        <end position="44"/>
    </location>
</feature>
<feature type="compositionally biased region" description="Low complexity" evidence="1">
    <location>
        <begin position="58"/>
        <end position="67"/>
    </location>
</feature>
<dbReference type="EMBL" id="CATNWA010017605">
    <property type="protein sequence ID" value="CAI9601791.1"/>
    <property type="molecule type" value="Genomic_DNA"/>
</dbReference>
<evidence type="ECO:0000313" key="2">
    <source>
        <dbReference type="EMBL" id="CAI9601791.1"/>
    </source>
</evidence>